<comment type="caution">
    <text evidence="1">The sequence shown here is derived from an EMBL/GenBank/DDBJ whole genome shotgun (WGS) entry which is preliminary data.</text>
</comment>
<proteinExistence type="predicted"/>
<evidence type="ECO:0000313" key="2">
    <source>
        <dbReference type="Proteomes" id="UP000256690"/>
    </source>
</evidence>
<dbReference type="Gene3D" id="1.25.40.20">
    <property type="entry name" value="Ankyrin repeat-containing domain"/>
    <property type="match status" value="1"/>
</dbReference>
<protein>
    <recommendedName>
        <fullName evidence="3">Ankyrin repeat protein</fullName>
    </recommendedName>
</protein>
<reference evidence="1 2" key="1">
    <citation type="journal article" date="2018" name="IMA Fungus">
        <title>IMA Genome-F 9: Draft genome sequence of Annulohypoxylon stygium, Aspergillus mulundensis, Berkeleyomyces basicola (syn. Thielaviopsis basicola), Ceratocystis smalleyi, two Cercospora beticola strains, Coleophoma cylindrospora, Fusarium fracticaudum, Phialophora cf. hyalina, and Morchella septimelata.</title>
        <authorList>
            <person name="Wingfield B.D."/>
            <person name="Bills G.F."/>
            <person name="Dong Y."/>
            <person name="Huang W."/>
            <person name="Nel W.J."/>
            <person name="Swalarsk-Parry B.S."/>
            <person name="Vaghefi N."/>
            <person name="Wilken P.M."/>
            <person name="An Z."/>
            <person name="de Beer Z.W."/>
            <person name="De Vos L."/>
            <person name="Chen L."/>
            <person name="Duong T.A."/>
            <person name="Gao Y."/>
            <person name="Hammerbacher A."/>
            <person name="Kikkert J.R."/>
            <person name="Li Y."/>
            <person name="Li H."/>
            <person name="Li K."/>
            <person name="Li Q."/>
            <person name="Liu X."/>
            <person name="Ma X."/>
            <person name="Naidoo K."/>
            <person name="Pethybridge S.J."/>
            <person name="Sun J."/>
            <person name="Steenkamp E.T."/>
            <person name="van der Nest M.A."/>
            <person name="van Wyk S."/>
            <person name="Wingfield M.J."/>
            <person name="Xiong C."/>
            <person name="Yue Q."/>
            <person name="Zhang X."/>
        </authorList>
    </citation>
    <scope>NUCLEOTIDE SEQUENCE [LARGE SCALE GENOMIC DNA]</scope>
    <source>
        <strain evidence="1 2">DSM 5745</strain>
    </source>
</reference>
<accession>A0A3D8SJC2</accession>
<evidence type="ECO:0000313" key="1">
    <source>
        <dbReference type="EMBL" id="RDW86439.1"/>
    </source>
</evidence>
<dbReference type="Proteomes" id="UP000256690">
    <property type="component" value="Unassembled WGS sequence"/>
</dbReference>
<dbReference type="GeneID" id="38113451"/>
<gene>
    <name evidence="1" type="ORF">DSM5745_03081</name>
</gene>
<dbReference type="SUPFAM" id="SSF48403">
    <property type="entry name" value="Ankyrin repeat"/>
    <property type="match status" value="1"/>
</dbReference>
<organism evidence="1 2">
    <name type="scientific">Aspergillus mulundensis</name>
    <dbReference type="NCBI Taxonomy" id="1810919"/>
    <lineage>
        <taxon>Eukaryota</taxon>
        <taxon>Fungi</taxon>
        <taxon>Dikarya</taxon>
        <taxon>Ascomycota</taxon>
        <taxon>Pezizomycotina</taxon>
        <taxon>Eurotiomycetes</taxon>
        <taxon>Eurotiomycetidae</taxon>
        <taxon>Eurotiales</taxon>
        <taxon>Aspergillaceae</taxon>
        <taxon>Aspergillus</taxon>
        <taxon>Aspergillus subgen. Nidulantes</taxon>
    </lineage>
</organism>
<sequence>MKLLLESSDGFEADISTLLFAIKQGNADIVQLLLEHRNEQGVGREIFLDALLYGARLRRLNIVRLLLGQPDGAYIEPSIHAEYAARTASREHDEISDLLLHRSLELDID</sequence>
<dbReference type="RefSeq" id="XP_026605963.1">
    <property type="nucleotide sequence ID" value="XM_026745097.1"/>
</dbReference>
<dbReference type="InterPro" id="IPR002110">
    <property type="entry name" value="Ankyrin_rpt"/>
</dbReference>
<name>A0A3D8SJC2_9EURO</name>
<dbReference type="AlphaFoldDB" id="A0A3D8SJC2"/>
<dbReference type="InterPro" id="IPR036770">
    <property type="entry name" value="Ankyrin_rpt-contain_sf"/>
</dbReference>
<dbReference type="EMBL" id="PVWQ01000003">
    <property type="protein sequence ID" value="RDW86439.1"/>
    <property type="molecule type" value="Genomic_DNA"/>
</dbReference>
<keyword evidence="2" id="KW-1185">Reference proteome</keyword>
<evidence type="ECO:0008006" key="3">
    <source>
        <dbReference type="Google" id="ProtNLM"/>
    </source>
</evidence>
<dbReference type="Pfam" id="PF12796">
    <property type="entry name" value="Ank_2"/>
    <property type="match status" value="1"/>
</dbReference>